<evidence type="ECO:0000259" key="8">
    <source>
        <dbReference type="Pfam" id="PF02687"/>
    </source>
</evidence>
<feature type="transmembrane region" description="Helical" evidence="7">
    <location>
        <begin position="728"/>
        <end position="749"/>
    </location>
</feature>
<dbReference type="RefSeq" id="WP_344307180.1">
    <property type="nucleotide sequence ID" value="NZ_BAAANO010000008.1"/>
</dbReference>
<feature type="transmembrane region" description="Helical" evidence="7">
    <location>
        <begin position="784"/>
        <end position="805"/>
    </location>
</feature>
<evidence type="ECO:0000256" key="7">
    <source>
        <dbReference type="SAM" id="Phobius"/>
    </source>
</evidence>
<keyword evidence="10" id="KW-1185">Reference proteome</keyword>
<keyword evidence="5 7" id="KW-0472">Membrane</keyword>
<evidence type="ECO:0000256" key="4">
    <source>
        <dbReference type="ARBA" id="ARBA00022989"/>
    </source>
</evidence>
<feature type="transmembrane region" description="Helical" evidence="7">
    <location>
        <begin position="522"/>
        <end position="542"/>
    </location>
</feature>
<dbReference type="InterPro" id="IPR003838">
    <property type="entry name" value="ABC3_permease_C"/>
</dbReference>
<evidence type="ECO:0000313" key="9">
    <source>
        <dbReference type="EMBL" id="GAA2001853.1"/>
    </source>
</evidence>
<dbReference type="EMBL" id="BAAANO010000008">
    <property type="protein sequence ID" value="GAA2001853.1"/>
    <property type="molecule type" value="Genomic_DNA"/>
</dbReference>
<dbReference type="InterPro" id="IPR050250">
    <property type="entry name" value="Macrolide_Exporter_MacB"/>
</dbReference>
<evidence type="ECO:0000256" key="2">
    <source>
        <dbReference type="ARBA" id="ARBA00022475"/>
    </source>
</evidence>
<dbReference type="Pfam" id="PF02687">
    <property type="entry name" value="FtsX"/>
    <property type="match status" value="2"/>
</dbReference>
<gene>
    <name evidence="9" type="ORF">GCM10009755_07910</name>
</gene>
<feature type="domain" description="ABC3 transporter permease C-terminal" evidence="8">
    <location>
        <begin position="736"/>
        <end position="854"/>
    </location>
</feature>
<name>A0ABP5EPX5_9MICO</name>
<evidence type="ECO:0000256" key="5">
    <source>
        <dbReference type="ARBA" id="ARBA00023136"/>
    </source>
</evidence>
<evidence type="ECO:0000313" key="10">
    <source>
        <dbReference type="Proteomes" id="UP001500755"/>
    </source>
</evidence>
<comment type="caution">
    <text evidence="9">The sequence shown here is derived from an EMBL/GenBank/DDBJ whole genome shotgun (WGS) entry which is preliminary data.</text>
</comment>
<accession>A0ABP5EPX5</accession>
<feature type="transmembrane region" description="Helical" evidence="7">
    <location>
        <begin position="825"/>
        <end position="844"/>
    </location>
</feature>
<feature type="transmembrane region" description="Helical" evidence="7">
    <location>
        <begin position="346"/>
        <end position="368"/>
    </location>
</feature>
<feature type="transmembrane region" description="Helical" evidence="7">
    <location>
        <begin position="388"/>
        <end position="407"/>
    </location>
</feature>
<comment type="similarity">
    <text evidence="6">Belongs to the ABC-4 integral membrane protein family.</text>
</comment>
<keyword evidence="4 7" id="KW-1133">Transmembrane helix</keyword>
<evidence type="ECO:0000256" key="6">
    <source>
        <dbReference type="ARBA" id="ARBA00038076"/>
    </source>
</evidence>
<feature type="domain" description="ABC3 transporter permease C-terminal" evidence="8">
    <location>
        <begin position="297"/>
        <end position="417"/>
    </location>
</feature>
<organism evidence="9 10">
    <name type="scientific">Brevibacterium samyangense</name>
    <dbReference type="NCBI Taxonomy" id="366888"/>
    <lineage>
        <taxon>Bacteria</taxon>
        <taxon>Bacillati</taxon>
        <taxon>Actinomycetota</taxon>
        <taxon>Actinomycetes</taxon>
        <taxon>Micrococcales</taxon>
        <taxon>Brevibacteriaceae</taxon>
        <taxon>Brevibacterium</taxon>
    </lineage>
</organism>
<protein>
    <submittedName>
        <fullName evidence="9">FtsX-like permease family protein</fullName>
    </submittedName>
</protein>
<dbReference type="Proteomes" id="UP001500755">
    <property type="component" value="Unassembled WGS sequence"/>
</dbReference>
<keyword evidence="3 7" id="KW-0812">Transmembrane</keyword>
<sequence length="862" mass="87248">MLRVALSGIRAHWSRYIAICLAVALAAGFVSATLLVNAAMNDTLTRSIGAQYAHSDLAVVPTGGTPDTETLRRVADATADVDGVARAEPDLSAWVIANSGRAADSAIELSPVSEGSPLGAPDVAYGRLPSGADEVVLSEDSATRFHLGLGDRLSVDAPFTDEQVAEESLPPEPESVDLEIVGLAATTSDPAAAGRDLGWVSAERFTDTFVPGASGDSVLVTADDGTEAADLLTAVASAVDEVTEGSAVENPVTGDTESVEETAPVTFDVLTRQDAVNERVSSLSGGNDVLTWLLLGFALVSVFVAGLVVANTFAVVVAQRRRELALLRCIGAAPSQVFRSVLAEGFVVGVVGGVLGVLGAWGLLTVLVTLGSYTGLDVPASAVVPTPAAIGAGLAAGIVLTVLASVAPARSATRVTPLEALRPAEEVTVSTRAGRVRGVLGVVVLALGVGLLVTALVLVSGDAVWILVGMLGGCLVFVGLVMSAVLFVPALVGGIGRLTVARTGIAGRLATLNAVRNRSRTAATATALVVGVGLVTTILMGGQTVKATANEALAQKYPVDLLVTVSEPVQDAALRDLAGITGVTAVAPGLDVPADDGSGEPRRVLGLDTAAAGEVLLPQAPALVDGHVSVPAGSAVTHLRLGDASDGPEVPVTAAGNSSDVYLAPRALLEDEVADEARDAVVLRVAPDAGPDALSDIRFDAAEVLDVSPSEVSGTALARAAYTQVIDILMLIAVGLLAIAVVIALIGVSNTMSLSVIERTRENALLRALGLGTGRLRGMLATEAVLISVVAALIGTAVGSALGAIGARLVTSELSDRLVPGVPWWAYLAILAVAVLAGLLSSLLPARRATRLSPVEGLTTVE</sequence>
<keyword evidence="2" id="KW-1003">Cell membrane</keyword>
<dbReference type="PANTHER" id="PTHR30572:SF4">
    <property type="entry name" value="ABC TRANSPORTER PERMEASE YTRF"/>
    <property type="match status" value="1"/>
</dbReference>
<evidence type="ECO:0000256" key="1">
    <source>
        <dbReference type="ARBA" id="ARBA00004651"/>
    </source>
</evidence>
<feature type="transmembrane region" description="Helical" evidence="7">
    <location>
        <begin position="289"/>
        <end position="318"/>
    </location>
</feature>
<feature type="transmembrane region" description="Helical" evidence="7">
    <location>
        <begin position="439"/>
        <end position="459"/>
    </location>
</feature>
<evidence type="ECO:0000256" key="3">
    <source>
        <dbReference type="ARBA" id="ARBA00022692"/>
    </source>
</evidence>
<proteinExistence type="inferred from homology"/>
<comment type="subcellular location">
    <subcellularLocation>
        <location evidence="1">Cell membrane</location>
        <topology evidence="1">Multi-pass membrane protein</topology>
    </subcellularLocation>
</comment>
<feature type="transmembrane region" description="Helical" evidence="7">
    <location>
        <begin position="465"/>
        <end position="492"/>
    </location>
</feature>
<reference evidence="10" key="1">
    <citation type="journal article" date="2019" name="Int. J. Syst. Evol. Microbiol.">
        <title>The Global Catalogue of Microorganisms (GCM) 10K type strain sequencing project: providing services to taxonomists for standard genome sequencing and annotation.</title>
        <authorList>
            <consortium name="The Broad Institute Genomics Platform"/>
            <consortium name="The Broad Institute Genome Sequencing Center for Infectious Disease"/>
            <person name="Wu L."/>
            <person name="Ma J."/>
        </authorList>
    </citation>
    <scope>NUCLEOTIDE SEQUENCE [LARGE SCALE GENOMIC DNA]</scope>
    <source>
        <strain evidence="10">JCM 14546</strain>
    </source>
</reference>
<dbReference type="PANTHER" id="PTHR30572">
    <property type="entry name" value="MEMBRANE COMPONENT OF TRANSPORTER-RELATED"/>
    <property type="match status" value="1"/>
</dbReference>